<keyword evidence="2" id="KW-1185">Reference proteome</keyword>
<evidence type="ECO:0000313" key="1">
    <source>
        <dbReference type="EMBL" id="CAG8810164.1"/>
    </source>
</evidence>
<sequence>DASEASATPRKMLTPKSMTCPKPVSPQEKSLSDCGFVSASLYRAESQASLANAFDDLDVSSQNDSFA</sequence>
<organism evidence="1 2">
    <name type="scientific">Racocetra persica</name>
    <dbReference type="NCBI Taxonomy" id="160502"/>
    <lineage>
        <taxon>Eukaryota</taxon>
        <taxon>Fungi</taxon>
        <taxon>Fungi incertae sedis</taxon>
        <taxon>Mucoromycota</taxon>
        <taxon>Glomeromycotina</taxon>
        <taxon>Glomeromycetes</taxon>
        <taxon>Diversisporales</taxon>
        <taxon>Gigasporaceae</taxon>
        <taxon>Racocetra</taxon>
    </lineage>
</organism>
<dbReference type="EMBL" id="CAJVQC010070964">
    <property type="protein sequence ID" value="CAG8810164.1"/>
    <property type="molecule type" value="Genomic_DNA"/>
</dbReference>
<accession>A0ACA9RTC9</accession>
<proteinExistence type="predicted"/>
<comment type="caution">
    <text evidence="1">The sequence shown here is derived from an EMBL/GenBank/DDBJ whole genome shotgun (WGS) entry which is preliminary data.</text>
</comment>
<gene>
    <name evidence="1" type="ORF">RPERSI_LOCUS23025</name>
</gene>
<feature type="non-terminal residue" evidence="1">
    <location>
        <position position="1"/>
    </location>
</feature>
<name>A0ACA9RTC9_9GLOM</name>
<feature type="non-terminal residue" evidence="1">
    <location>
        <position position="67"/>
    </location>
</feature>
<reference evidence="1" key="1">
    <citation type="submission" date="2021-06" db="EMBL/GenBank/DDBJ databases">
        <authorList>
            <person name="Kallberg Y."/>
            <person name="Tangrot J."/>
            <person name="Rosling A."/>
        </authorList>
    </citation>
    <scope>NUCLEOTIDE SEQUENCE</scope>
    <source>
        <strain evidence="1">MA461A</strain>
    </source>
</reference>
<protein>
    <submittedName>
        <fullName evidence="1">19092_t:CDS:1</fullName>
    </submittedName>
</protein>
<dbReference type="Proteomes" id="UP000789920">
    <property type="component" value="Unassembled WGS sequence"/>
</dbReference>
<evidence type="ECO:0000313" key="2">
    <source>
        <dbReference type="Proteomes" id="UP000789920"/>
    </source>
</evidence>